<dbReference type="Gene3D" id="1.50.40.10">
    <property type="entry name" value="Mitochondrial carrier domain"/>
    <property type="match status" value="1"/>
</dbReference>
<keyword evidence="2 5" id="KW-0812">Transmembrane</keyword>
<evidence type="ECO:0000313" key="8">
    <source>
        <dbReference type="Proteomes" id="UP000663850"/>
    </source>
</evidence>
<organism evidence="7 8">
    <name type="scientific">Rhizoctonia solani</name>
    <dbReference type="NCBI Taxonomy" id="456999"/>
    <lineage>
        <taxon>Eukaryota</taxon>
        <taxon>Fungi</taxon>
        <taxon>Dikarya</taxon>
        <taxon>Basidiomycota</taxon>
        <taxon>Agaricomycotina</taxon>
        <taxon>Agaricomycetes</taxon>
        <taxon>Cantharellales</taxon>
        <taxon>Ceratobasidiaceae</taxon>
        <taxon>Rhizoctonia</taxon>
    </lineage>
</organism>
<feature type="repeat" description="Solcar" evidence="5">
    <location>
        <begin position="126"/>
        <end position="207"/>
    </location>
</feature>
<keyword evidence="6" id="KW-0813">Transport</keyword>
<comment type="caution">
    <text evidence="7">The sequence shown here is derived from an EMBL/GenBank/DDBJ whole genome shotgun (WGS) entry which is preliminary data.</text>
</comment>
<proteinExistence type="inferred from homology"/>
<evidence type="ECO:0000256" key="2">
    <source>
        <dbReference type="ARBA" id="ARBA00022692"/>
    </source>
</evidence>
<comment type="similarity">
    <text evidence="6">Belongs to the mitochondrial carrier (TC 2.A.29) family.</text>
</comment>
<dbReference type="Proteomes" id="UP000663850">
    <property type="component" value="Unassembled WGS sequence"/>
</dbReference>
<sequence>VRNLGYIAIIEKFTQKQSGALSGFASSVALQPLDLLKTQLQRGGHGKWVGYLSVTSHPRQTQQGSGRYTRDCEEHCGEEGCPWTLERTNTHGCESVRARLVKIPSFAAPSTMDGEKGSALPKLTPEANLASGACTRVAVGFLLSPLAVLKARFESGAFEYTSIPQGLKSLVQTSGIRGLWQGFLPSVFRDAPYAGLFVASYEAAKTHGEKLFDTSSPSTAAIVHSSAGKENPAHWELVNSLVNPGMFAGSFATFMTHPFDMIKTSMQVRSEPEFNSLRSTVVAVLKESGPLGFFSGMSLRMARKMFSSAIGWTVYEAMLLAFKRRDDLFKKQQERQGSVTTIIA</sequence>
<dbReference type="PROSITE" id="PS50920">
    <property type="entry name" value="SOLCAR"/>
    <property type="match status" value="2"/>
</dbReference>
<evidence type="ECO:0000256" key="3">
    <source>
        <dbReference type="ARBA" id="ARBA00022989"/>
    </source>
</evidence>
<dbReference type="AlphaFoldDB" id="A0A8H2XYW9"/>
<evidence type="ECO:0000256" key="6">
    <source>
        <dbReference type="RuleBase" id="RU000488"/>
    </source>
</evidence>
<evidence type="ECO:0000256" key="1">
    <source>
        <dbReference type="ARBA" id="ARBA00004141"/>
    </source>
</evidence>
<dbReference type="PANTHER" id="PTHR46181:SF3">
    <property type="entry name" value="MITOCHONDRIAL GLYCINE TRANSPORTER"/>
    <property type="match status" value="1"/>
</dbReference>
<dbReference type="GO" id="GO:0005739">
    <property type="term" value="C:mitochondrion"/>
    <property type="evidence" value="ECO:0007669"/>
    <property type="project" value="TreeGrafter"/>
</dbReference>
<dbReference type="GO" id="GO:0016020">
    <property type="term" value="C:membrane"/>
    <property type="evidence" value="ECO:0007669"/>
    <property type="project" value="UniProtKB-SubCell"/>
</dbReference>
<dbReference type="SUPFAM" id="SSF103506">
    <property type="entry name" value="Mitochondrial carrier"/>
    <property type="match status" value="2"/>
</dbReference>
<feature type="repeat" description="Solcar" evidence="5">
    <location>
        <begin position="235"/>
        <end position="321"/>
    </location>
</feature>
<comment type="subcellular location">
    <subcellularLocation>
        <location evidence="1">Membrane</location>
        <topology evidence="1">Multi-pass membrane protein</topology>
    </subcellularLocation>
</comment>
<reference evidence="7" key="1">
    <citation type="submission" date="2021-01" db="EMBL/GenBank/DDBJ databases">
        <authorList>
            <person name="Kaushik A."/>
        </authorList>
    </citation>
    <scope>NUCLEOTIDE SEQUENCE</scope>
    <source>
        <strain evidence="7">Type strain: AG8-Rh-89/</strain>
    </source>
</reference>
<dbReference type="InterPro" id="IPR023395">
    <property type="entry name" value="MCP_dom_sf"/>
</dbReference>
<gene>
    <name evidence="7" type="ORF">RDB_LOCUS27889</name>
</gene>
<feature type="non-terminal residue" evidence="7">
    <location>
        <position position="1"/>
    </location>
</feature>
<accession>A0A8H2XYW9</accession>
<evidence type="ECO:0000256" key="5">
    <source>
        <dbReference type="PROSITE-ProRule" id="PRU00282"/>
    </source>
</evidence>
<dbReference type="InterPro" id="IPR018108">
    <property type="entry name" value="MCP_transmembrane"/>
</dbReference>
<evidence type="ECO:0000313" key="7">
    <source>
        <dbReference type="EMBL" id="CAE6439748.1"/>
    </source>
</evidence>
<dbReference type="PANTHER" id="PTHR46181">
    <property type="entry name" value="MITOCHONDRIAL GLYCINE TRANSPORTER"/>
    <property type="match status" value="1"/>
</dbReference>
<keyword evidence="3" id="KW-1133">Transmembrane helix</keyword>
<evidence type="ECO:0000256" key="4">
    <source>
        <dbReference type="ARBA" id="ARBA00023136"/>
    </source>
</evidence>
<dbReference type="GO" id="GO:1904983">
    <property type="term" value="P:glycine import into mitochondrion"/>
    <property type="evidence" value="ECO:0007669"/>
    <property type="project" value="TreeGrafter"/>
</dbReference>
<dbReference type="EMBL" id="CAJMWZ010001671">
    <property type="protein sequence ID" value="CAE6439748.1"/>
    <property type="molecule type" value="Genomic_DNA"/>
</dbReference>
<protein>
    <submittedName>
        <fullName evidence="7">Uncharacterized protein</fullName>
    </submittedName>
</protein>
<name>A0A8H2XYW9_9AGAM</name>
<dbReference type="Pfam" id="PF00153">
    <property type="entry name" value="Mito_carr"/>
    <property type="match status" value="2"/>
</dbReference>
<dbReference type="GO" id="GO:0015187">
    <property type="term" value="F:glycine transmembrane transporter activity"/>
    <property type="evidence" value="ECO:0007669"/>
    <property type="project" value="TreeGrafter"/>
</dbReference>
<keyword evidence="4 5" id="KW-0472">Membrane</keyword>